<dbReference type="AlphaFoldDB" id="A0A445DFY5"/>
<evidence type="ECO:0000313" key="1">
    <source>
        <dbReference type="EMBL" id="RYR62032.1"/>
    </source>
</evidence>
<dbReference type="EMBL" id="SDMP01000004">
    <property type="protein sequence ID" value="RYR62032.1"/>
    <property type="molecule type" value="Genomic_DNA"/>
</dbReference>
<proteinExistence type="predicted"/>
<keyword evidence="2" id="KW-1185">Reference proteome</keyword>
<accession>A0A445DFY5</accession>
<gene>
    <name evidence="1" type="ORF">Ahy_A04g019340</name>
</gene>
<sequence length="134" mass="15686">MVEKNLTKLLPLWFSVMAQKMPSSIVQIETRPCIMRVKRWIVSRYFIGLTVHTFTKKYKSTLKRVFYEESFSQQHLGYAFLTFLELILSLFYNTTLNTLLVAVAQNGNQNIVSITFTIIEEKISDAWYFSLSNL</sequence>
<name>A0A445DFY5_ARAHY</name>
<organism evidence="1 2">
    <name type="scientific">Arachis hypogaea</name>
    <name type="common">Peanut</name>
    <dbReference type="NCBI Taxonomy" id="3818"/>
    <lineage>
        <taxon>Eukaryota</taxon>
        <taxon>Viridiplantae</taxon>
        <taxon>Streptophyta</taxon>
        <taxon>Embryophyta</taxon>
        <taxon>Tracheophyta</taxon>
        <taxon>Spermatophyta</taxon>
        <taxon>Magnoliopsida</taxon>
        <taxon>eudicotyledons</taxon>
        <taxon>Gunneridae</taxon>
        <taxon>Pentapetalae</taxon>
        <taxon>rosids</taxon>
        <taxon>fabids</taxon>
        <taxon>Fabales</taxon>
        <taxon>Fabaceae</taxon>
        <taxon>Papilionoideae</taxon>
        <taxon>50 kb inversion clade</taxon>
        <taxon>dalbergioids sensu lato</taxon>
        <taxon>Dalbergieae</taxon>
        <taxon>Pterocarpus clade</taxon>
        <taxon>Arachis</taxon>
    </lineage>
</organism>
<dbReference type="Proteomes" id="UP000289738">
    <property type="component" value="Chromosome A04"/>
</dbReference>
<evidence type="ECO:0000313" key="2">
    <source>
        <dbReference type="Proteomes" id="UP000289738"/>
    </source>
</evidence>
<reference evidence="1 2" key="1">
    <citation type="submission" date="2019-01" db="EMBL/GenBank/DDBJ databases">
        <title>Sequencing of cultivated peanut Arachis hypogaea provides insights into genome evolution and oil improvement.</title>
        <authorList>
            <person name="Chen X."/>
        </authorList>
    </citation>
    <scope>NUCLEOTIDE SEQUENCE [LARGE SCALE GENOMIC DNA]</scope>
    <source>
        <strain evidence="2">cv. Fuhuasheng</strain>
        <tissue evidence="1">Leaves</tissue>
    </source>
</reference>
<protein>
    <submittedName>
        <fullName evidence="1">Uncharacterized protein</fullName>
    </submittedName>
</protein>
<comment type="caution">
    <text evidence="1">The sequence shown here is derived from an EMBL/GenBank/DDBJ whole genome shotgun (WGS) entry which is preliminary data.</text>
</comment>